<keyword evidence="1" id="KW-0812">Transmembrane</keyword>
<accession>A0A6G5AFU2</accession>
<dbReference type="EMBL" id="GIKN01007592">
    <property type="protein sequence ID" value="NIE49865.1"/>
    <property type="molecule type" value="Transcribed_RNA"/>
</dbReference>
<organism evidence="2">
    <name type="scientific">Rhipicephalus microplus</name>
    <name type="common">Cattle tick</name>
    <name type="synonym">Boophilus microplus</name>
    <dbReference type="NCBI Taxonomy" id="6941"/>
    <lineage>
        <taxon>Eukaryota</taxon>
        <taxon>Metazoa</taxon>
        <taxon>Ecdysozoa</taxon>
        <taxon>Arthropoda</taxon>
        <taxon>Chelicerata</taxon>
        <taxon>Arachnida</taxon>
        <taxon>Acari</taxon>
        <taxon>Parasitiformes</taxon>
        <taxon>Ixodida</taxon>
        <taxon>Ixodoidea</taxon>
        <taxon>Ixodidae</taxon>
        <taxon>Rhipicephalinae</taxon>
        <taxon>Rhipicephalus</taxon>
        <taxon>Boophilus</taxon>
    </lineage>
</organism>
<reference evidence="2" key="1">
    <citation type="submission" date="2020-03" db="EMBL/GenBank/DDBJ databases">
        <title>A transcriptome and proteome of the tick Rhipicephalus microplus shaped by the genetic composition of its hosts and developmental stage.</title>
        <authorList>
            <person name="Garcia G.R."/>
            <person name="Ribeiro J.M.C."/>
            <person name="Maruyama S.R."/>
            <person name="Gardinasse L.G."/>
            <person name="Nelson K."/>
            <person name="Ferreira B.R."/>
            <person name="Andrade T.G."/>
            <person name="Santos I.K.F.M."/>
        </authorList>
    </citation>
    <scope>NUCLEOTIDE SEQUENCE</scope>
    <source>
        <strain evidence="2">NSGR</strain>
        <tissue evidence="2">Salivary glands</tissue>
    </source>
</reference>
<evidence type="ECO:0000313" key="2">
    <source>
        <dbReference type="EMBL" id="NIE49865.1"/>
    </source>
</evidence>
<dbReference type="AlphaFoldDB" id="A0A6G5AFU2"/>
<keyword evidence="1" id="KW-0472">Membrane</keyword>
<evidence type="ECO:0000256" key="1">
    <source>
        <dbReference type="SAM" id="Phobius"/>
    </source>
</evidence>
<feature type="transmembrane region" description="Helical" evidence="1">
    <location>
        <begin position="6"/>
        <end position="27"/>
    </location>
</feature>
<name>A0A6G5AFU2_RHIMP</name>
<sequence>MNIQNVSIHIPFITLHQILALFSFNFLKLELKFVGASKGGLLRSLMSHFAFTILHNRQRWLPYLNDATLPEIACRLTRHSTSCSCPLDTLPKDSECSGFAKSLERIDLHFVNAAKSGTEISISKRFSWQHSKHKKQSKYWRLGRYVVRSKGVQETYHNHGMRLLLFPGQQVS</sequence>
<protein>
    <submittedName>
        <fullName evidence="2">Uncharacterized protein</fullName>
    </submittedName>
</protein>
<keyword evidence="1" id="KW-1133">Transmembrane helix</keyword>
<proteinExistence type="predicted"/>